<proteinExistence type="predicted"/>
<name>W7DUU2_BIPV3</name>
<dbReference type="SUPFAM" id="SSF52047">
    <property type="entry name" value="RNI-like"/>
    <property type="match status" value="1"/>
</dbReference>
<evidence type="ECO:0000313" key="2">
    <source>
        <dbReference type="Proteomes" id="UP000054337"/>
    </source>
</evidence>
<sequence>MLAKSEQGLLGLPLVVFRMILGFLHQDDAKTLYALRSMSRACRYECDALLFRTCKLQDHVCRHASDIQFEEEYGDPGRMHQEDFRLRRATEGLVQCLLDGESPIAPHVQHLQIGTLQQDVFDSIIAPVLGKVLTRLINLQSLSWDTNIPVPEPVLDVFHTTHATARLHVTNCLRERKPLDRLLLSSPQLHSLQMNVYFDLVGVCPVIRGSSELQILKRCLMQGNSIKVLHLALENVDKYLYGSAVSGLGIQDWENGLLNFHWQVGDRFPALEEWGWSGSTHYVYSEQQLDMWRRCMDWTQLRVLDFGDHPLTSMLPFPSLTGHVPRLNSLAVFISAQKQDDMHEPTRTIPIFEEFLCSVLALKKLRLTWSFIPDCLSTILELQGHSLRQLELYHPRSGTTWDQHRYIEILTKAPQLHHLRVRHLSSQGPTVDFQGTWYGHAIDSSPFVKYTAMEDVSIEERAQSERKHAAMMKRISDRRKAQASAAERMPEEIAQVIELAQRNPRGD</sequence>
<evidence type="ECO:0008006" key="3">
    <source>
        <dbReference type="Google" id="ProtNLM"/>
    </source>
</evidence>
<dbReference type="Proteomes" id="UP000054337">
    <property type="component" value="Unassembled WGS sequence"/>
</dbReference>
<dbReference type="GeneID" id="26250258"/>
<evidence type="ECO:0000313" key="1">
    <source>
        <dbReference type="EMBL" id="EUN21898.1"/>
    </source>
</evidence>
<dbReference type="EMBL" id="KI968829">
    <property type="protein sequence ID" value="EUN21898.1"/>
    <property type="molecule type" value="Genomic_DNA"/>
</dbReference>
<reference evidence="1 2" key="1">
    <citation type="journal article" date="2013" name="PLoS Genet.">
        <title>Comparative genome structure, secondary metabolite, and effector coding capacity across Cochliobolus pathogens.</title>
        <authorList>
            <person name="Condon B.J."/>
            <person name="Leng Y."/>
            <person name="Wu D."/>
            <person name="Bushley K.E."/>
            <person name="Ohm R.A."/>
            <person name="Otillar R."/>
            <person name="Martin J."/>
            <person name="Schackwitz W."/>
            <person name="Grimwood J."/>
            <person name="MohdZainudin N."/>
            <person name="Xue C."/>
            <person name="Wang R."/>
            <person name="Manning V.A."/>
            <person name="Dhillon B."/>
            <person name="Tu Z.J."/>
            <person name="Steffenson B.J."/>
            <person name="Salamov A."/>
            <person name="Sun H."/>
            <person name="Lowry S."/>
            <person name="LaButti K."/>
            <person name="Han J."/>
            <person name="Copeland A."/>
            <person name="Lindquist E."/>
            <person name="Barry K."/>
            <person name="Schmutz J."/>
            <person name="Baker S.E."/>
            <person name="Ciuffetti L.M."/>
            <person name="Grigoriev I.V."/>
            <person name="Zhong S."/>
            <person name="Turgeon B.G."/>
        </authorList>
    </citation>
    <scope>NUCLEOTIDE SEQUENCE [LARGE SCALE GENOMIC DNA]</scope>
    <source>
        <strain evidence="1 2">FI3</strain>
    </source>
</reference>
<dbReference type="AlphaFoldDB" id="W7DUU2"/>
<protein>
    <recommendedName>
        <fullName evidence="3">F-box domain-containing protein</fullName>
    </recommendedName>
</protein>
<keyword evidence="2" id="KW-1185">Reference proteome</keyword>
<organism evidence="1 2">
    <name type="scientific">Bipolaris victoriae (strain FI3)</name>
    <name type="common">Victoria blight of oats agent</name>
    <name type="synonym">Cochliobolus victoriae</name>
    <dbReference type="NCBI Taxonomy" id="930091"/>
    <lineage>
        <taxon>Eukaryota</taxon>
        <taxon>Fungi</taxon>
        <taxon>Dikarya</taxon>
        <taxon>Ascomycota</taxon>
        <taxon>Pezizomycotina</taxon>
        <taxon>Dothideomycetes</taxon>
        <taxon>Pleosporomycetidae</taxon>
        <taxon>Pleosporales</taxon>
        <taxon>Pleosporineae</taxon>
        <taxon>Pleosporaceae</taxon>
        <taxon>Bipolaris</taxon>
    </lineage>
</organism>
<dbReference type="HOGENOM" id="CLU_605725_0_0_1"/>
<dbReference type="OrthoDB" id="3556572at2759"/>
<gene>
    <name evidence="1" type="ORF">COCVIDRAFT_112878</name>
</gene>
<accession>W7DUU2</accession>
<dbReference type="RefSeq" id="XP_014551474.1">
    <property type="nucleotide sequence ID" value="XM_014695988.1"/>
</dbReference>